<keyword evidence="10" id="KW-1185">Reference proteome</keyword>
<comment type="cofactor">
    <cofactor evidence="1">
        <name>FAD</name>
        <dbReference type="ChEBI" id="CHEBI:57692"/>
    </cofactor>
</comment>
<dbReference type="Pfam" id="PF01266">
    <property type="entry name" value="DAO"/>
    <property type="match status" value="1"/>
</dbReference>
<dbReference type="InterPro" id="IPR006076">
    <property type="entry name" value="FAD-dep_OxRdtase"/>
</dbReference>
<feature type="domain" description="Alpha-glycerophosphate oxidase C-terminal" evidence="8">
    <location>
        <begin position="421"/>
        <end position="500"/>
    </location>
</feature>
<feature type="domain" description="FAD dependent oxidoreductase" evidence="7">
    <location>
        <begin position="19"/>
        <end position="377"/>
    </location>
</feature>
<keyword evidence="5" id="KW-0274">FAD</keyword>
<dbReference type="GO" id="GO:0016491">
    <property type="term" value="F:oxidoreductase activity"/>
    <property type="evidence" value="ECO:0007669"/>
    <property type="project" value="UniProtKB-KW"/>
</dbReference>
<dbReference type="InterPro" id="IPR038299">
    <property type="entry name" value="DAO_C_sf"/>
</dbReference>
<name>A0ABV2TBW2_9BACT</name>
<dbReference type="InterPro" id="IPR031656">
    <property type="entry name" value="DAO_C"/>
</dbReference>
<sequence length="522" mass="57578">MKRESIVALLQKEPPRVWDVVVIGGGATGLGTALEAVTRGYKTLLLEQADFAASTSSKSTKLVHGGVRYLAQGDVGLVREASMERGLLVQNAPHLVRNLAFVIPTFSTWENIKYTMGLKMYDWLAGKLSLGSSVHISRQTTLEKLSTLKPDGLAGGVLYHDGQFDDSRLAVNLAQTIVDKGGTVLNYMKVTALHKDAFGRINGVTARDTLYHHELSFNARAVINATGVFADDILEMDNPQAPRSIAASQGVHVVLDSSFLPGHHALMIPETSDGRVLFVVPWHNKVVVGTTDTPVKHISLEPHAMEEEIGFILKTAGQYLSRAPQREDVRSVWAGLRPLAAAKAEGHKTKEISRSHKIIVASSGLLTIIGGKWTTYRRMAEDVIRKMEQVHKWKRTASATHHLKLHGAANKVNWEDPWFFYGSDRFQIHQMVATQPDLQELLSPSLHIIKAQVIWAVREEMARHIDDFLARRTRALFLDAREALRIAPVVAAIMAAELGKGSDWIAEQLAAFEALANGYLLN</sequence>
<evidence type="ECO:0000313" key="9">
    <source>
        <dbReference type="EMBL" id="MET7000527.1"/>
    </source>
</evidence>
<evidence type="ECO:0000313" key="10">
    <source>
        <dbReference type="Proteomes" id="UP001549749"/>
    </source>
</evidence>
<comment type="similarity">
    <text evidence="2">Belongs to the FAD-dependent glycerol-3-phosphate dehydrogenase family.</text>
</comment>
<evidence type="ECO:0000259" key="8">
    <source>
        <dbReference type="Pfam" id="PF16901"/>
    </source>
</evidence>
<dbReference type="Gene3D" id="3.50.50.60">
    <property type="entry name" value="FAD/NAD(P)-binding domain"/>
    <property type="match status" value="1"/>
</dbReference>
<dbReference type="Gene3D" id="3.30.9.10">
    <property type="entry name" value="D-Amino Acid Oxidase, subunit A, domain 2"/>
    <property type="match status" value="1"/>
</dbReference>
<evidence type="ECO:0000256" key="2">
    <source>
        <dbReference type="ARBA" id="ARBA00007330"/>
    </source>
</evidence>
<proteinExistence type="inferred from homology"/>
<evidence type="ECO:0000256" key="5">
    <source>
        <dbReference type="ARBA" id="ARBA00022827"/>
    </source>
</evidence>
<comment type="caution">
    <text evidence="9">The sequence shown here is derived from an EMBL/GenBank/DDBJ whole genome shotgun (WGS) entry which is preliminary data.</text>
</comment>
<dbReference type="InterPro" id="IPR000447">
    <property type="entry name" value="G3P_DH_FAD-dep"/>
</dbReference>
<reference evidence="9 10" key="1">
    <citation type="submission" date="2024-06" db="EMBL/GenBank/DDBJ databases">
        <title>Chitinophaga defluvii sp. nov., isolated from municipal sewage.</title>
        <authorList>
            <person name="Zhang L."/>
        </authorList>
    </citation>
    <scope>NUCLEOTIDE SEQUENCE [LARGE SCALE GENOMIC DNA]</scope>
    <source>
        <strain evidence="9 10">H8</strain>
    </source>
</reference>
<keyword evidence="6 9" id="KW-0560">Oxidoreductase</keyword>
<dbReference type="Gene3D" id="1.10.8.870">
    <property type="entry name" value="Alpha-glycerophosphate oxidase, cap domain"/>
    <property type="match status" value="1"/>
</dbReference>
<dbReference type="RefSeq" id="WP_354663086.1">
    <property type="nucleotide sequence ID" value="NZ_JBEXAC010000002.1"/>
</dbReference>
<dbReference type="Proteomes" id="UP001549749">
    <property type="component" value="Unassembled WGS sequence"/>
</dbReference>
<dbReference type="PROSITE" id="PS00978">
    <property type="entry name" value="FAD_G3PDH_2"/>
    <property type="match status" value="1"/>
</dbReference>
<dbReference type="EC" id="1.-.-.-" evidence="9"/>
<accession>A0ABV2TBW2</accession>
<dbReference type="Pfam" id="PF16901">
    <property type="entry name" value="DAO_C"/>
    <property type="match status" value="1"/>
</dbReference>
<protein>
    <submittedName>
        <fullName evidence="9">Glycerol-3-phosphate dehydrogenase/oxidase</fullName>
        <ecNumber evidence="9">1.-.-.-</ecNumber>
    </submittedName>
</protein>
<organism evidence="9 10">
    <name type="scientific">Chitinophaga defluvii</name>
    <dbReference type="NCBI Taxonomy" id="3163343"/>
    <lineage>
        <taxon>Bacteria</taxon>
        <taxon>Pseudomonadati</taxon>
        <taxon>Bacteroidota</taxon>
        <taxon>Chitinophagia</taxon>
        <taxon>Chitinophagales</taxon>
        <taxon>Chitinophagaceae</taxon>
        <taxon>Chitinophaga</taxon>
    </lineage>
</organism>
<evidence type="ECO:0000256" key="6">
    <source>
        <dbReference type="ARBA" id="ARBA00023002"/>
    </source>
</evidence>
<dbReference type="InterPro" id="IPR036188">
    <property type="entry name" value="FAD/NAD-bd_sf"/>
</dbReference>
<keyword evidence="3" id="KW-0285">Flavoprotein</keyword>
<evidence type="ECO:0000256" key="4">
    <source>
        <dbReference type="ARBA" id="ARBA00022798"/>
    </source>
</evidence>
<dbReference type="SUPFAM" id="SSF51905">
    <property type="entry name" value="FAD/NAD(P)-binding domain"/>
    <property type="match status" value="1"/>
</dbReference>
<dbReference type="PANTHER" id="PTHR11985:SF35">
    <property type="entry name" value="ANAEROBIC GLYCEROL-3-PHOSPHATE DEHYDROGENASE SUBUNIT A"/>
    <property type="match status" value="1"/>
</dbReference>
<keyword evidence="4" id="KW-0319">Glycerol metabolism</keyword>
<dbReference type="EMBL" id="JBEXAC010000002">
    <property type="protein sequence ID" value="MET7000527.1"/>
    <property type="molecule type" value="Genomic_DNA"/>
</dbReference>
<dbReference type="PRINTS" id="PR01001">
    <property type="entry name" value="FADG3PDH"/>
</dbReference>
<evidence type="ECO:0000256" key="1">
    <source>
        <dbReference type="ARBA" id="ARBA00001974"/>
    </source>
</evidence>
<dbReference type="PANTHER" id="PTHR11985">
    <property type="entry name" value="GLYCEROL-3-PHOSPHATE DEHYDROGENASE"/>
    <property type="match status" value="1"/>
</dbReference>
<evidence type="ECO:0000259" key="7">
    <source>
        <dbReference type="Pfam" id="PF01266"/>
    </source>
</evidence>
<gene>
    <name evidence="9" type="ORF">ABR189_24255</name>
</gene>
<evidence type="ECO:0000256" key="3">
    <source>
        <dbReference type="ARBA" id="ARBA00022630"/>
    </source>
</evidence>